<dbReference type="CDD" id="cd00093">
    <property type="entry name" value="HTH_XRE"/>
    <property type="match status" value="1"/>
</dbReference>
<keyword evidence="4" id="KW-1185">Reference proteome</keyword>
<evidence type="ECO:0000313" key="5">
    <source>
        <dbReference type="Proteomes" id="UP000179536"/>
    </source>
</evidence>
<proteinExistence type="predicted"/>
<accession>A0ABD6HFP2</accession>
<dbReference type="InterPro" id="IPR010982">
    <property type="entry name" value="Lambda_DNA-bd_dom_sf"/>
</dbReference>
<protein>
    <recommendedName>
        <fullName evidence="1">HTH cro/C1-type domain-containing protein</fullName>
    </recommendedName>
</protein>
<evidence type="ECO:0000259" key="1">
    <source>
        <dbReference type="PROSITE" id="PS50943"/>
    </source>
</evidence>
<dbReference type="AlphaFoldDB" id="A0ABD6HFP2"/>
<dbReference type="Proteomes" id="UP000179536">
    <property type="component" value="Unassembled WGS sequence"/>
</dbReference>
<dbReference type="EMBL" id="MBFE02000017">
    <property type="protein sequence ID" value="MUO44219.1"/>
    <property type="molecule type" value="Genomic_DNA"/>
</dbReference>
<dbReference type="SUPFAM" id="SSF47413">
    <property type="entry name" value="lambda repressor-like DNA-binding domains"/>
    <property type="match status" value="1"/>
</dbReference>
<reference evidence="4 5" key="1">
    <citation type="submission" date="2019-11" db="EMBL/GenBank/DDBJ databases">
        <title>Whole-genome sequencing of Allorhizobium vitis.</title>
        <authorList>
            <person name="Gan H.M."/>
            <person name="Savka M.A."/>
        </authorList>
    </citation>
    <scope>NUCLEOTIDE SEQUENCE [LARGE SCALE GENOMIC DNA]</scope>
    <source>
        <strain evidence="3 5">RF2/1</strain>
        <strain evidence="2 4">T1/7</strain>
    </source>
</reference>
<sequence>MSFSRINFELPSFWPRVCWLVFKYDGRENEFCREAPLRHSFNFRNLRRQDNFFCGVEPIEMANISVAVLNGSTAWQSDGRVFLTRMRGRRISIWIYFKLAIMRVKNLLKAWAFGERRSRECRVAGNHRRFFHGDRIMGLYDINRLLNVNDDTLGGRLATARDCAGMDLADLASIAGVPVAKLRSWEADRSEADARSLGLVADSLGVCRQWLMTGNGRGPDEEDNGGEAEDDMLLVMRRELDRLTHMYQETGSMIEILHRRIGDLEQRSSR</sequence>
<evidence type="ECO:0000313" key="2">
    <source>
        <dbReference type="EMBL" id="MUO44219.1"/>
    </source>
</evidence>
<feature type="domain" description="HTH cro/C1-type" evidence="1">
    <location>
        <begin position="157"/>
        <end position="211"/>
    </location>
</feature>
<dbReference type="SMART" id="SM00530">
    <property type="entry name" value="HTH_XRE"/>
    <property type="match status" value="1"/>
</dbReference>
<evidence type="ECO:0000313" key="3">
    <source>
        <dbReference type="EMBL" id="MUP12332.1"/>
    </source>
</evidence>
<dbReference type="EMBL" id="MBFA02000016">
    <property type="protein sequence ID" value="MUP12332.1"/>
    <property type="molecule type" value="Genomic_DNA"/>
</dbReference>
<comment type="caution">
    <text evidence="3">The sequence shown here is derived from an EMBL/GenBank/DDBJ whole genome shotgun (WGS) entry which is preliminary data.</text>
</comment>
<dbReference type="Proteomes" id="UP000179454">
    <property type="component" value="Unassembled WGS sequence"/>
</dbReference>
<evidence type="ECO:0000313" key="4">
    <source>
        <dbReference type="Proteomes" id="UP000179454"/>
    </source>
</evidence>
<name>A0ABD6HFP2_AGRVI</name>
<gene>
    <name evidence="3" type="ORF">BBK91_020950</name>
    <name evidence="2" type="ORF">BBL17_020805</name>
</gene>
<dbReference type="PROSITE" id="PS50943">
    <property type="entry name" value="HTH_CROC1"/>
    <property type="match status" value="1"/>
</dbReference>
<dbReference type="RefSeq" id="WP_139192369.1">
    <property type="nucleotide sequence ID" value="NZ_MBFA02000016.1"/>
</dbReference>
<dbReference type="Gene3D" id="1.10.260.40">
    <property type="entry name" value="lambda repressor-like DNA-binding domains"/>
    <property type="match status" value="1"/>
</dbReference>
<dbReference type="InterPro" id="IPR001387">
    <property type="entry name" value="Cro/C1-type_HTH"/>
</dbReference>
<organism evidence="3 5">
    <name type="scientific">Agrobacterium vitis</name>
    <name type="common">Rhizobium vitis</name>
    <dbReference type="NCBI Taxonomy" id="373"/>
    <lineage>
        <taxon>Bacteria</taxon>
        <taxon>Pseudomonadati</taxon>
        <taxon>Pseudomonadota</taxon>
        <taxon>Alphaproteobacteria</taxon>
        <taxon>Hyphomicrobiales</taxon>
        <taxon>Rhizobiaceae</taxon>
        <taxon>Rhizobium/Agrobacterium group</taxon>
        <taxon>Agrobacterium</taxon>
    </lineage>
</organism>